<comment type="caution">
    <text evidence="1">The sequence shown here is derived from an EMBL/GenBank/DDBJ whole genome shotgun (WGS) entry which is preliminary data.</text>
</comment>
<proteinExistence type="predicted"/>
<name>A0A645EPU9_9ZZZZ</name>
<protein>
    <submittedName>
        <fullName evidence="1">Uncharacterized protein</fullName>
    </submittedName>
</protein>
<gene>
    <name evidence="1" type="ORF">SDC9_149850</name>
</gene>
<sequence>MGELVACHHRRHANVGEQRLVVVGTGSADVEHDRTSVDPGADRSANRLDSGHFLRDHDLDAGSECRVVEVAGDLAQALGGGLRADDIHLHPRDAELGLHHLGHVVDRTMALNEVQVGIGRASDLGVLCIPAEGRHQLDTAAGQDPLDLERVTTDVVLPQ</sequence>
<dbReference type="AlphaFoldDB" id="A0A645EPU9"/>
<reference evidence="1" key="1">
    <citation type="submission" date="2019-08" db="EMBL/GenBank/DDBJ databases">
        <authorList>
            <person name="Kucharzyk K."/>
            <person name="Murdoch R.W."/>
            <person name="Higgins S."/>
            <person name="Loffler F."/>
        </authorList>
    </citation>
    <scope>NUCLEOTIDE SEQUENCE</scope>
</reference>
<accession>A0A645EPU9</accession>
<organism evidence="1">
    <name type="scientific">bioreactor metagenome</name>
    <dbReference type="NCBI Taxonomy" id="1076179"/>
    <lineage>
        <taxon>unclassified sequences</taxon>
        <taxon>metagenomes</taxon>
        <taxon>ecological metagenomes</taxon>
    </lineage>
</organism>
<dbReference type="EMBL" id="VSSQ01048589">
    <property type="protein sequence ID" value="MPN02634.1"/>
    <property type="molecule type" value="Genomic_DNA"/>
</dbReference>
<evidence type="ECO:0000313" key="1">
    <source>
        <dbReference type="EMBL" id="MPN02634.1"/>
    </source>
</evidence>